<organism evidence="3 4">
    <name type="scientific">Paraburkholderia acidiphila</name>
    <dbReference type="NCBI Taxonomy" id="2571747"/>
    <lineage>
        <taxon>Bacteria</taxon>
        <taxon>Pseudomonadati</taxon>
        <taxon>Pseudomonadota</taxon>
        <taxon>Betaproteobacteria</taxon>
        <taxon>Burkholderiales</taxon>
        <taxon>Burkholderiaceae</taxon>
        <taxon>Paraburkholderia</taxon>
    </lineage>
</organism>
<dbReference type="EMBL" id="CP046909">
    <property type="protein sequence ID" value="QGZ54847.1"/>
    <property type="molecule type" value="Genomic_DNA"/>
</dbReference>
<dbReference type="PANTHER" id="PTHR23028">
    <property type="entry name" value="ACETYLTRANSFERASE"/>
    <property type="match status" value="1"/>
</dbReference>
<dbReference type="InterPro" id="IPR050879">
    <property type="entry name" value="Acyltransferase_3"/>
</dbReference>
<feature type="transmembrane region" description="Helical" evidence="1">
    <location>
        <begin position="20"/>
        <end position="37"/>
    </location>
</feature>
<keyword evidence="1" id="KW-1133">Transmembrane helix</keyword>
<dbReference type="GO" id="GO:0016020">
    <property type="term" value="C:membrane"/>
    <property type="evidence" value="ECO:0007669"/>
    <property type="project" value="TreeGrafter"/>
</dbReference>
<keyword evidence="1" id="KW-0812">Transmembrane</keyword>
<dbReference type="PANTHER" id="PTHR23028:SF53">
    <property type="entry name" value="ACYL_TRANSF_3 DOMAIN-CONTAINING PROTEIN"/>
    <property type="match status" value="1"/>
</dbReference>
<dbReference type="GO" id="GO:0000271">
    <property type="term" value="P:polysaccharide biosynthetic process"/>
    <property type="evidence" value="ECO:0007669"/>
    <property type="project" value="TreeGrafter"/>
</dbReference>
<dbReference type="InterPro" id="IPR002656">
    <property type="entry name" value="Acyl_transf_3_dom"/>
</dbReference>
<feature type="transmembrane region" description="Helical" evidence="1">
    <location>
        <begin position="192"/>
        <end position="210"/>
    </location>
</feature>
<proteinExistence type="predicted"/>
<accession>A0A7Z2J7Q7</accession>
<dbReference type="Proteomes" id="UP000434209">
    <property type="component" value="Chromosome 1"/>
</dbReference>
<feature type="transmembrane region" description="Helical" evidence="1">
    <location>
        <begin position="157"/>
        <end position="180"/>
    </location>
</feature>
<gene>
    <name evidence="3" type="ORF">FAZ97_07895</name>
</gene>
<dbReference type="OrthoDB" id="9814807at2"/>
<sequence length="374" mass="42639">MHIASIAMAKKNTDIECLRAVAIILTVLQHLYILLRWNPHPFGAAENYLQFWGGVDLFFCISGFVVSKSVMDSIDLARTEGRQWFVVKAFWVRRVYRLLPSAWLWAFVMAHFGSLHDVAAPTVAIMASVANFAQYFGINMGGTTVYWSLSLEEQFYLLFPFFVIFVPVAWRYKVLLIAIALQFPMRREMGSIFWLTRLDSMMWGVVIYLFSRTPTYRVFEPQSLKTRTKAWGVSLFFVFLLIAVPGALDVVRFHVGLMAAVSAALVYIASFNRSYVFPSRALRPIMVWIGSRSYAIYLCHLPAYVITHEYWSRAALRTGLTFPNGTYTLRYIVTALALIALFAELNYRLIEVPLRNRGSAAARRIISVPESATA</sequence>
<evidence type="ECO:0000313" key="4">
    <source>
        <dbReference type="Proteomes" id="UP000434209"/>
    </source>
</evidence>
<evidence type="ECO:0000313" key="3">
    <source>
        <dbReference type="EMBL" id="QGZ54847.1"/>
    </source>
</evidence>
<feature type="domain" description="Acyltransferase 3" evidence="2">
    <location>
        <begin position="13"/>
        <end position="342"/>
    </location>
</feature>
<evidence type="ECO:0000256" key="1">
    <source>
        <dbReference type="SAM" id="Phobius"/>
    </source>
</evidence>
<dbReference type="KEGG" id="pacp:FAZ97_07895"/>
<feature type="transmembrane region" description="Helical" evidence="1">
    <location>
        <begin position="327"/>
        <end position="347"/>
    </location>
</feature>
<keyword evidence="4" id="KW-1185">Reference proteome</keyword>
<keyword evidence="3" id="KW-0808">Transferase</keyword>
<feature type="transmembrane region" description="Helical" evidence="1">
    <location>
        <begin position="49"/>
        <end position="74"/>
    </location>
</feature>
<protein>
    <submittedName>
        <fullName evidence="3">Acyltransferase family protein</fullName>
    </submittedName>
</protein>
<dbReference type="AlphaFoldDB" id="A0A7Z2J7Q7"/>
<feature type="transmembrane region" description="Helical" evidence="1">
    <location>
        <begin position="95"/>
        <end position="112"/>
    </location>
</feature>
<keyword evidence="3" id="KW-0012">Acyltransferase</keyword>
<dbReference type="Pfam" id="PF01757">
    <property type="entry name" value="Acyl_transf_3"/>
    <property type="match status" value="1"/>
</dbReference>
<evidence type="ECO:0000259" key="2">
    <source>
        <dbReference type="Pfam" id="PF01757"/>
    </source>
</evidence>
<reference evidence="3 4" key="1">
    <citation type="submission" date="2019-12" db="EMBL/GenBank/DDBJ databases">
        <title>Paraburkholderia acidiphila 7Q-K02 sp. nov and Paraburkholderia acidisoli DHF22 sp. nov., two strains isolated from forest soil.</title>
        <authorList>
            <person name="Gao Z."/>
            <person name="Qiu L."/>
        </authorList>
    </citation>
    <scope>NUCLEOTIDE SEQUENCE [LARGE SCALE GENOMIC DNA]</scope>
    <source>
        <strain evidence="3 4">7Q-K02</strain>
    </source>
</reference>
<dbReference type="GO" id="GO:0016747">
    <property type="term" value="F:acyltransferase activity, transferring groups other than amino-acyl groups"/>
    <property type="evidence" value="ECO:0007669"/>
    <property type="project" value="InterPro"/>
</dbReference>
<feature type="transmembrane region" description="Helical" evidence="1">
    <location>
        <begin position="230"/>
        <end position="248"/>
    </location>
</feature>
<feature type="transmembrane region" description="Helical" evidence="1">
    <location>
        <begin position="254"/>
        <end position="273"/>
    </location>
</feature>
<name>A0A7Z2J7Q7_9BURK</name>
<dbReference type="RefSeq" id="WP_158757941.1">
    <property type="nucleotide sequence ID" value="NZ_CP046909.1"/>
</dbReference>
<keyword evidence="1" id="KW-0472">Membrane</keyword>
<feature type="transmembrane region" description="Helical" evidence="1">
    <location>
        <begin position="285"/>
        <end position="307"/>
    </location>
</feature>